<accession>A0A0E0LNE1</accession>
<dbReference type="Proteomes" id="UP000026962">
    <property type="component" value="Chromosome 7"/>
</dbReference>
<feature type="region of interest" description="Disordered" evidence="1">
    <location>
        <begin position="189"/>
        <end position="320"/>
    </location>
</feature>
<feature type="region of interest" description="Disordered" evidence="1">
    <location>
        <begin position="74"/>
        <end position="109"/>
    </location>
</feature>
<feature type="compositionally biased region" description="Basic and acidic residues" evidence="1">
    <location>
        <begin position="86"/>
        <end position="98"/>
    </location>
</feature>
<proteinExistence type="predicted"/>
<evidence type="ECO:0000256" key="1">
    <source>
        <dbReference type="SAM" id="MobiDB-lite"/>
    </source>
</evidence>
<keyword evidence="3" id="KW-1185">Reference proteome</keyword>
<evidence type="ECO:0000313" key="3">
    <source>
        <dbReference type="Proteomes" id="UP000026962"/>
    </source>
</evidence>
<name>A0A0E0LNE1_ORYPU</name>
<feature type="compositionally biased region" description="Basic and acidic residues" evidence="1">
    <location>
        <begin position="302"/>
        <end position="320"/>
    </location>
</feature>
<dbReference type="Gramene" id="OPUNC07G20940.1">
    <property type="protein sequence ID" value="OPUNC07G20940.1"/>
    <property type="gene ID" value="OPUNC07G20940"/>
</dbReference>
<reference evidence="2" key="2">
    <citation type="submission" date="2018-05" db="EMBL/GenBank/DDBJ databases">
        <title>OpunRS2 (Oryza punctata Reference Sequence Version 2).</title>
        <authorList>
            <person name="Zhang J."/>
            <person name="Kudrna D."/>
            <person name="Lee S."/>
            <person name="Talag J."/>
            <person name="Welchert J."/>
            <person name="Wing R.A."/>
        </authorList>
    </citation>
    <scope>NUCLEOTIDE SEQUENCE [LARGE SCALE GENOMIC DNA]</scope>
</reference>
<protein>
    <submittedName>
        <fullName evidence="2">Uncharacterized protein</fullName>
    </submittedName>
</protein>
<dbReference type="AlphaFoldDB" id="A0A0E0LNE1"/>
<evidence type="ECO:0000313" key="2">
    <source>
        <dbReference type="EnsemblPlants" id="OPUNC07G20940.1"/>
    </source>
</evidence>
<dbReference type="EnsemblPlants" id="OPUNC07G20940.1">
    <property type="protein sequence ID" value="OPUNC07G20940.1"/>
    <property type="gene ID" value="OPUNC07G20940"/>
</dbReference>
<dbReference type="HOGENOM" id="CLU_869823_0_0_1"/>
<feature type="compositionally biased region" description="Basic and acidic residues" evidence="1">
    <location>
        <begin position="243"/>
        <end position="264"/>
    </location>
</feature>
<reference evidence="2" key="1">
    <citation type="submission" date="2015-04" db="UniProtKB">
        <authorList>
            <consortium name="EnsemblPlants"/>
        </authorList>
    </citation>
    <scope>IDENTIFICATION</scope>
</reference>
<organism evidence="2">
    <name type="scientific">Oryza punctata</name>
    <name type="common">Red rice</name>
    <dbReference type="NCBI Taxonomy" id="4537"/>
    <lineage>
        <taxon>Eukaryota</taxon>
        <taxon>Viridiplantae</taxon>
        <taxon>Streptophyta</taxon>
        <taxon>Embryophyta</taxon>
        <taxon>Tracheophyta</taxon>
        <taxon>Spermatophyta</taxon>
        <taxon>Magnoliopsida</taxon>
        <taxon>Liliopsida</taxon>
        <taxon>Poales</taxon>
        <taxon>Poaceae</taxon>
        <taxon>BOP clade</taxon>
        <taxon>Oryzoideae</taxon>
        <taxon>Oryzeae</taxon>
        <taxon>Oryzinae</taxon>
        <taxon>Oryza</taxon>
    </lineage>
</organism>
<feature type="compositionally biased region" description="Basic and acidic residues" evidence="1">
    <location>
        <begin position="189"/>
        <end position="236"/>
    </location>
</feature>
<sequence>MVSSDTGAAVDMALTMAEAMAVAAAAAEGGDVAGPTDGVADLVAVTARVEAAAAVTARRARSATKRRMVGWRRGDAAAAAAASSEQGRDRDRGEHEAEAGVSSHGIPCPESVVEGPQVDIFFAGLVGPPAYARAPSPPRNETGRMLSAIPLSSYNHRAPEVPPPLCDFVEWIDKEMDEFHSGMIRQWRERKEEREERQRERAVREKAERERREELELRELARQNREKEERGEDRARKLARAQHAKDAGSEAARKGKYPRARENGAEPTNLSATRLGVEVGLSRPRPSLTLAPLLKALSDNMVGKRDVANRSNRDRQRQNL</sequence>